<dbReference type="InterPro" id="IPR036291">
    <property type="entry name" value="NAD(P)-bd_dom_sf"/>
</dbReference>
<accession>Q1ATD5</accession>
<evidence type="ECO:0000313" key="3">
    <source>
        <dbReference type="EMBL" id="ABG05343.1"/>
    </source>
</evidence>
<dbReference type="AlphaFoldDB" id="Q1ATD5"/>
<gene>
    <name evidence="3" type="ordered locus">Rxyl_2415</name>
</gene>
<dbReference type="Pfam" id="PF13561">
    <property type="entry name" value="adh_short_C2"/>
    <property type="match status" value="1"/>
</dbReference>
<evidence type="ECO:0000313" key="4">
    <source>
        <dbReference type="Proteomes" id="UP000006637"/>
    </source>
</evidence>
<dbReference type="GO" id="GO:0016491">
    <property type="term" value="F:oxidoreductase activity"/>
    <property type="evidence" value="ECO:0007669"/>
    <property type="project" value="UniProtKB-KW"/>
</dbReference>
<dbReference type="PRINTS" id="PR00081">
    <property type="entry name" value="GDHRDH"/>
</dbReference>
<comment type="similarity">
    <text evidence="1">Belongs to the short-chain dehydrogenases/reductases (SDR) family.</text>
</comment>
<dbReference type="SUPFAM" id="SSF51735">
    <property type="entry name" value="NAD(P)-binding Rossmann-fold domains"/>
    <property type="match status" value="1"/>
</dbReference>
<organism evidence="3 4">
    <name type="scientific">Rubrobacter xylanophilus (strain DSM 9941 / JCM 11954 / NBRC 16129 / PRD-1)</name>
    <dbReference type="NCBI Taxonomy" id="266117"/>
    <lineage>
        <taxon>Bacteria</taxon>
        <taxon>Bacillati</taxon>
        <taxon>Actinomycetota</taxon>
        <taxon>Rubrobacteria</taxon>
        <taxon>Rubrobacterales</taxon>
        <taxon>Rubrobacteraceae</taxon>
        <taxon>Rubrobacter</taxon>
    </lineage>
</organism>
<dbReference type="PANTHER" id="PTHR42879">
    <property type="entry name" value="3-OXOACYL-(ACYL-CARRIER-PROTEIN) REDUCTASE"/>
    <property type="match status" value="1"/>
</dbReference>
<keyword evidence="4" id="KW-1185">Reference proteome</keyword>
<dbReference type="RefSeq" id="WP_011565356.1">
    <property type="nucleotide sequence ID" value="NC_008148.1"/>
</dbReference>
<name>Q1ATD5_RUBXD</name>
<evidence type="ECO:0000256" key="1">
    <source>
        <dbReference type="ARBA" id="ARBA00006484"/>
    </source>
</evidence>
<dbReference type="OrthoDB" id="9793325at2"/>
<dbReference type="FunFam" id="3.40.50.720:FF:000084">
    <property type="entry name" value="Short-chain dehydrogenase reductase"/>
    <property type="match status" value="1"/>
</dbReference>
<dbReference type="eggNOG" id="COG1028">
    <property type="taxonomic scope" value="Bacteria"/>
</dbReference>
<dbReference type="InterPro" id="IPR002347">
    <property type="entry name" value="SDR_fam"/>
</dbReference>
<dbReference type="HOGENOM" id="CLU_010194_1_2_11"/>
<dbReference type="STRING" id="266117.Rxyl_2415"/>
<dbReference type="PANTHER" id="PTHR42879:SF6">
    <property type="entry name" value="NADPH-DEPENDENT REDUCTASE BACG"/>
    <property type="match status" value="1"/>
</dbReference>
<reference evidence="3 4" key="1">
    <citation type="submission" date="2006-06" db="EMBL/GenBank/DDBJ databases">
        <title>Complete sequence of Rubrobacter xylanophilus DSM 9941.</title>
        <authorList>
            <consortium name="US DOE Joint Genome Institute"/>
            <person name="Copeland A."/>
            <person name="Lucas S."/>
            <person name="Lapidus A."/>
            <person name="Barry K."/>
            <person name="Detter J.C."/>
            <person name="Glavina del Rio T."/>
            <person name="Hammon N."/>
            <person name="Israni S."/>
            <person name="Dalin E."/>
            <person name="Tice H."/>
            <person name="Pitluck S."/>
            <person name="Munk A.C."/>
            <person name="Brettin T."/>
            <person name="Bruce D."/>
            <person name="Han C."/>
            <person name="Tapia R."/>
            <person name="Gilna P."/>
            <person name="Schmutz J."/>
            <person name="Larimer F."/>
            <person name="Land M."/>
            <person name="Hauser L."/>
            <person name="Kyrpides N."/>
            <person name="Lykidis A."/>
            <person name="da Costa M.S."/>
            <person name="Rainey F.A."/>
            <person name="Empadinhas N."/>
            <person name="Jolivet E."/>
            <person name="Battista J.R."/>
            <person name="Richardson P."/>
        </authorList>
    </citation>
    <scope>NUCLEOTIDE SEQUENCE [LARGE SCALE GENOMIC DNA]</scope>
    <source>
        <strain evidence="4">DSM 9941 / NBRC 16129 / PRD-1</strain>
    </source>
</reference>
<dbReference type="EMBL" id="CP000386">
    <property type="protein sequence ID" value="ABG05343.1"/>
    <property type="molecule type" value="Genomic_DNA"/>
</dbReference>
<dbReference type="InterPro" id="IPR050259">
    <property type="entry name" value="SDR"/>
</dbReference>
<dbReference type="PhylomeDB" id="Q1ATD5"/>
<evidence type="ECO:0000256" key="2">
    <source>
        <dbReference type="ARBA" id="ARBA00023002"/>
    </source>
</evidence>
<keyword evidence="2" id="KW-0560">Oxidoreductase</keyword>
<dbReference type="Proteomes" id="UP000006637">
    <property type="component" value="Chromosome"/>
</dbReference>
<sequence length="255" mass="26695">MDLKLEGKSFVVGGASRGIGRAVARELASEGARVLLVARDTEALEEAARELGERAEPCAADLSDRAGVDKVAAAAGRMDGLDGVLVNAGGPPFGNALNLTDEQWIEAFRLLIGGPVRLLRDLAPLMNEGASVLFITSSSVRQPIDGLDASNVLRPGVAALAKCLARELGPRVRVNSLAPGRIDTARSRSLDEAHAQERNVPLEEYRRSLAASIPLGRYGRPEELARAAAFLLSPAASYITGASLQVDGGLISAVP</sequence>
<dbReference type="Gene3D" id="3.40.50.720">
    <property type="entry name" value="NAD(P)-binding Rossmann-like Domain"/>
    <property type="match status" value="1"/>
</dbReference>
<proteinExistence type="inferred from homology"/>
<protein>
    <submittedName>
        <fullName evidence="3">Short-chain dehydrogenase/reductase SDR</fullName>
    </submittedName>
</protein>
<dbReference type="KEGG" id="rxy:Rxyl_2415"/>